<dbReference type="AlphaFoldDB" id="A0A927FGC0"/>
<name>A0A927FGC0_9BURK</name>
<dbReference type="PROSITE" id="PS50977">
    <property type="entry name" value="HTH_TETR_2"/>
    <property type="match status" value="1"/>
</dbReference>
<dbReference type="Gene3D" id="1.10.10.60">
    <property type="entry name" value="Homeodomain-like"/>
    <property type="match status" value="1"/>
</dbReference>
<dbReference type="InterPro" id="IPR036271">
    <property type="entry name" value="Tet_transcr_reg_TetR-rel_C_sf"/>
</dbReference>
<comment type="caution">
    <text evidence="6">The sequence shown here is derived from an EMBL/GenBank/DDBJ whole genome shotgun (WGS) entry which is preliminary data.</text>
</comment>
<keyword evidence="3" id="KW-0804">Transcription</keyword>
<dbReference type="GO" id="GO:0000976">
    <property type="term" value="F:transcription cis-regulatory region binding"/>
    <property type="evidence" value="ECO:0007669"/>
    <property type="project" value="TreeGrafter"/>
</dbReference>
<evidence type="ECO:0000256" key="4">
    <source>
        <dbReference type="PROSITE-ProRule" id="PRU00335"/>
    </source>
</evidence>
<protein>
    <submittedName>
        <fullName evidence="6">TetR family transcriptional regulator</fullName>
    </submittedName>
</protein>
<evidence type="ECO:0000256" key="2">
    <source>
        <dbReference type="ARBA" id="ARBA00023125"/>
    </source>
</evidence>
<evidence type="ECO:0000256" key="1">
    <source>
        <dbReference type="ARBA" id="ARBA00023015"/>
    </source>
</evidence>
<evidence type="ECO:0000259" key="5">
    <source>
        <dbReference type="PROSITE" id="PS50977"/>
    </source>
</evidence>
<dbReference type="PANTHER" id="PTHR30055">
    <property type="entry name" value="HTH-TYPE TRANSCRIPTIONAL REGULATOR RUTR"/>
    <property type="match status" value="1"/>
</dbReference>
<dbReference type="Pfam" id="PF17932">
    <property type="entry name" value="TetR_C_24"/>
    <property type="match status" value="1"/>
</dbReference>
<dbReference type="EMBL" id="JACYFT010000001">
    <property type="protein sequence ID" value="MBD8050057.1"/>
    <property type="molecule type" value="Genomic_DNA"/>
</dbReference>
<dbReference type="PANTHER" id="PTHR30055:SF234">
    <property type="entry name" value="HTH-TYPE TRANSCRIPTIONAL REGULATOR BETI"/>
    <property type="match status" value="1"/>
</dbReference>
<gene>
    <name evidence="6" type="ORF">IC609_05845</name>
</gene>
<dbReference type="GO" id="GO:0003700">
    <property type="term" value="F:DNA-binding transcription factor activity"/>
    <property type="evidence" value="ECO:0007669"/>
    <property type="project" value="TreeGrafter"/>
</dbReference>
<keyword evidence="1" id="KW-0805">Transcription regulation</keyword>
<dbReference type="InterPro" id="IPR041490">
    <property type="entry name" value="KstR2_TetR_C"/>
</dbReference>
<dbReference type="InterPro" id="IPR050109">
    <property type="entry name" value="HTH-type_TetR-like_transc_reg"/>
</dbReference>
<feature type="domain" description="HTH tetR-type" evidence="5">
    <location>
        <begin position="19"/>
        <end position="79"/>
    </location>
</feature>
<proteinExistence type="predicted"/>
<dbReference type="PRINTS" id="PR00455">
    <property type="entry name" value="HTHTETR"/>
</dbReference>
<dbReference type="SUPFAM" id="SSF48498">
    <property type="entry name" value="Tetracyclin repressor-like, C-terminal domain"/>
    <property type="match status" value="1"/>
</dbReference>
<reference evidence="6" key="1">
    <citation type="submission" date="2020-09" db="EMBL/GenBank/DDBJ databases">
        <title>Genome seq and assembly of Limnohabitants sp.</title>
        <authorList>
            <person name="Chhetri G."/>
        </authorList>
    </citation>
    <scope>NUCLEOTIDE SEQUENCE</scope>
    <source>
        <strain evidence="6">JUR4</strain>
    </source>
</reference>
<evidence type="ECO:0000256" key="3">
    <source>
        <dbReference type="ARBA" id="ARBA00023163"/>
    </source>
</evidence>
<keyword evidence="2 4" id="KW-0238">DNA-binding</keyword>
<organism evidence="6 7">
    <name type="scientific">Limnohabitans radicicola</name>
    <dbReference type="NCBI Taxonomy" id="2771427"/>
    <lineage>
        <taxon>Bacteria</taxon>
        <taxon>Pseudomonadati</taxon>
        <taxon>Pseudomonadota</taxon>
        <taxon>Betaproteobacteria</taxon>
        <taxon>Burkholderiales</taxon>
        <taxon>Comamonadaceae</taxon>
        <taxon>Limnohabitans</taxon>
    </lineage>
</organism>
<feature type="DNA-binding region" description="H-T-H motif" evidence="4">
    <location>
        <begin position="42"/>
        <end position="61"/>
    </location>
</feature>
<dbReference type="InterPro" id="IPR009057">
    <property type="entry name" value="Homeodomain-like_sf"/>
</dbReference>
<dbReference type="Proteomes" id="UP000647424">
    <property type="component" value="Unassembled WGS sequence"/>
</dbReference>
<evidence type="ECO:0000313" key="7">
    <source>
        <dbReference type="Proteomes" id="UP000647424"/>
    </source>
</evidence>
<dbReference type="Pfam" id="PF00440">
    <property type="entry name" value="TetR_N"/>
    <property type="match status" value="1"/>
</dbReference>
<evidence type="ECO:0000313" key="6">
    <source>
        <dbReference type="EMBL" id="MBD8050057.1"/>
    </source>
</evidence>
<keyword evidence="7" id="KW-1185">Reference proteome</keyword>
<accession>A0A927FGC0</accession>
<dbReference type="SUPFAM" id="SSF46689">
    <property type="entry name" value="Homeodomain-like"/>
    <property type="match status" value="1"/>
</dbReference>
<sequence>MAETRKQVKRSVADGQDEANRRQALIRASARLFREKGFEATTVRDIAGAVGMRSGSPFYHFSNKQEILKAVMEEGLRQGLDRTEEALKAATTPQERFRAMVRTHYGILHDEGSEFIAVLLYDWRSLPDEHKQDIIAVKDRYDLLWQACLQEMLSLGLLGANSDHDKAAADDVKTARLMIMGAINFTVTWYKQHTGRGAMDLDALSDRTVRFFMREAP</sequence>
<dbReference type="Gene3D" id="1.10.357.10">
    <property type="entry name" value="Tetracycline Repressor, domain 2"/>
    <property type="match status" value="1"/>
</dbReference>
<dbReference type="InterPro" id="IPR001647">
    <property type="entry name" value="HTH_TetR"/>
</dbReference>